<keyword evidence="3" id="KW-1185">Reference proteome</keyword>
<dbReference type="OrthoDB" id="573055at2"/>
<sequence length="117" mass="12804">MRLPLIALLLSSQTALADPAEIVEASAKAQGSGDWNISVTLRHPDTGWDHYADGWEVLSPDGTRLGFRELLHPHVNEQPFKRSLGGVTIPAGLDHVLIRAKCSVDGWGKDLFRLDLP</sequence>
<keyword evidence="1" id="KW-0732">Signal</keyword>
<dbReference type="EMBL" id="BMKN01000002">
    <property type="protein sequence ID" value="GGE53162.1"/>
    <property type="molecule type" value="Genomic_DNA"/>
</dbReference>
<feature type="signal peptide" evidence="1">
    <location>
        <begin position="1"/>
        <end position="17"/>
    </location>
</feature>
<name>A0A917ELF4_9RHOB</name>
<comment type="caution">
    <text evidence="2">The sequence shown here is derived from an EMBL/GenBank/DDBJ whole genome shotgun (WGS) entry which is preliminary data.</text>
</comment>
<dbReference type="Proteomes" id="UP000606730">
    <property type="component" value="Unassembled WGS sequence"/>
</dbReference>
<feature type="chain" id="PRO_5037134046" evidence="1">
    <location>
        <begin position="18"/>
        <end position="117"/>
    </location>
</feature>
<reference evidence="2" key="2">
    <citation type="submission" date="2020-09" db="EMBL/GenBank/DDBJ databases">
        <authorList>
            <person name="Sun Q."/>
            <person name="Zhou Y."/>
        </authorList>
    </citation>
    <scope>NUCLEOTIDE SEQUENCE</scope>
    <source>
        <strain evidence="2">CGMCC 1.16012</strain>
    </source>
</reference>
<evidence type="ECO:0000313" key="3">
    <source>
        <dbReference type="Proteomes" id="UP000606730"/>
    </source>
</evidence>
<protein>
    <submittedName>
        <fullName evidence="2">Uncharacterized protein</fullName>
    </submittedName>
</protein>
<dbReference type="RefSeq" id="WP_095594053.1">
    <property type="nucleotide sequence ID" value="NZ_BMKN01000002.1"/>
</dbReference>
<evidence type="ECO:0000313" key="2">
    <source>
        <dbReference type="EMBL" id="GGE53162.1"/>
    </source>
</evidence>
<evidence type="ECO:0000256" key="1">
    <source>
        <dbReference type="SAM" id="SignalP"/>
    </source>
</evidence>
<dbReference type="AlphaFoldDB" id="A0A917ELF4"/>
<accession>A0A917ELF4</accession>
<gene>
    <name evidence="2" type="ORF">GCM10011517_21200</name>
</gene>
<organism evidence="2 3">
    <name type="scientific">Actibacterium pelagium</name>
    <dbReference type="NCBI Taxonomy" id="2029103"/>
    <lineage>
        <taxon>Bacteria</taxon>
        <taxon>Pseudomonadati</taxon>
        <taxon>Pseudomonadota</taxon>
        <taxon>Alphaproteobacteria</taxon>
        <taxon>Rhodobacterales</taxon>
        <taxon>Roseobacteraceae</taxon>
        <taxon>Actibacterium</taxon>
    </lineage>
</organism>
<proteinExistence type="predicted"/>
<reference evidence="2" key="1">
    <citation type="journal article" date="2014" name="Int. J. Syst. Evol. Microbiol.">
        <title>Complete genome sequence of Corynebacterium casei LMG S-19264T (=DSM 44701T), isolated from a smear-ripened cheese.</title>
        <authorList>
            <consortium name="US DOE Joint Genome Institute (JGI-PGF)"/>
            <person name="Walter F."/>
            <person name="Albersmeier A."/>
            <person name="Kalinowski J."/>
            <person name="Ruckert C."/>
        </authorList>
    </citation>
    <scope>NUCLEOTIDE SEQUENCE</scope>
    <source>
        <strain evidence="2">CGMCC 1.16012</strain>
    </source>
</reference>